<dbReference type="Proteomes" id="UP000814128">
    <property type="component" value="Unassembled WGS sequence"/>
</dbReference>
<organism evidence="1 2">
    <name type="scientific">Vararia minispora EC-137</name>
    <dbReference type="NCBI Taxonomy" id="1314806"/>
    <lineage>
        <taxon>Eukaryota</taxon>
        <taxon>Fungi</taxon>
        <taxon>Dikarya</taxon>
        <taxon>Basidiomycota</taxon>
        <taxon>Agaricomycotina</taxon>
        <taxon>Agaricomycetes</taxon>
        <taxon>Russulales</taxon>
        <taxon>Lachnocladiaceae</taxon>
        <taxon>Vararia</taxon>
    </lineage>
</organism>
<reference evidence="1" key="1">
    <citation type="submission" date="2021-02" db="EMBL/GenBank/DDBJ databases">
        <authorList>
            <consortium name="DOE Joint Genome Institute"/>
            <person name="Ahrendt S."/>
            <person name="Looney B.P."/>
            <person name="Miyauchi S."/>
            <person name="Morin E."/>
            <person name="Drula E."/>
            <person name="Courty P.E."/>
            <person name="Chicoki N."/>
            <person name="Fauchery L."/>
            <person name="Kohler A."/>
            <person name="Kuo A."/>
            <person name="Labutti K."/>
            <person name="Pangilinan J."/>
            <person name="Lipzen A."/>
            <person name="Riley R."/>
            <person name="Andreopoulos W."/>
            <person name="He G."/>
            <person name="Johnson J."/>
            <person name="Barry K.W."/>
            <person name="Grigoriev I.V."/>
            <person name="Nagy L."/>
            <person name="Hibbett D."/>
            <person name="Henrissat B."/>
            <person name="Matheny P.B."/>
            <person name="Labbe J."/>
            <person name="Martin F."/>
        </authorList>
    </citation>
    <scope>NUCLEOTIDE SEQUENCE</scope>
    <source>
        <strain evidence="1">EC-137</strain>
    </source>
</reference>
<keyword evidence="2" id="KW-1185">Reference proteome</keyword>
<proteinExistence type="predicted"/>
<reference evidence="1" key="2">
    <citation type="journal article" date="2022" name="New Phytol.">
        <title>Evolutionary transition to the ectomycorrhizal habit in the genomes of a hyperdiverse lineage of mushroom-forming fungi.</title>
        <authorList>
            <person name="Looney B."/>
            <person name="Miyauchi S."/>
            <person name="Morin E."/>
            <person name="Drula E."/>
            <person name="Courty P.E."/>
            <person name="Kohler A."/>
            <person name="Kuo A."/>
            <person name="LaButti K."/>
            <person name="Pangilinan J."/>
            <person name="Lipzen A."/>
            <person name="Riley R."/>
            <person name="Andreopoulos W."/>
            <person name="He G."/>
            <person name="Johnson J."/>
            <person name="Nolan M."/>
            <person name="Tritt A."/>
            <person name="Barry K.W."/>
            <person name="Grigoriev I.V."/>
            <person name="Nagy L.G."/>
            <person name="Hibbett D."/>
            <person name="Henrissat B."/>
            <person name="Matheny P.B."/>
            <person name="Labbe J."/>
            <person name="Martin F.M."/>
        </authorList>
    </citation>
    <scope>NUCLEOTIDE SEQUENCE</scope>
    <source>
        <strain evidence="1">EC-137</strain>
    </source>
</reference>
<evidence type="ECO:0000313" key="1">
    <source>
        <dbReference type="EMBL" id="KAI0034275.1"/>
    </source>
</evidence>
<gene>
    <name evidence="1" type="ORF">K488DRAFT_45749</name>
</gene>
<evidence type="ECO:0000313" key="2">
    <source>
        <dbReference type="Proteomes" id="UP000814128"/>
    </source>
</evidence>
<accession>A0ACB8QRV6</accession>
<comment type="caution">
    <text evidence="1">The sequence shown here is derived from an EMBL/GenBank/DDBJ whole genome shotgun (WGS) entry which is preliminary data.</text>
</comment>
<dbReference type="EMBL" id="MU273503">
    <property type="protein sequence ID" value="KAI0034275.1"/>
    <property type="molecule type" value="Genomic_DNA"/>
</dbReference>
<sequence>MDPSPSDPTAVFIHPPFTSFPEANRHPGGLTYALMAANPEWFLDPSDFISSVSTNSNAITYPTQLEPPRGWCPAKKKDLKDRGSGSWPEGEEPRLRCTFCRRTYAGVNAKSMWRRHVFEKHKIAMANRRDTIDRTRKGTPSKFGCFLPRLLPIPASPYRGKQKRSGQREPDFGSRHT</sequence>
<name>A0ACB8QRV6_9AGAM</name>
<protein>
    <submittedName>
        <fullName evidence="1">Uncharacterized protein</fullName>
    </submittedName>
</protein>